<evidence type="ECO:0000256" key="9">
    <source>
        <dbReference type="PIRSR" id="PIRSR000137-2"/>
    </source>
</evidence>
<evidence type="ECO:0000256" key="3">
    <source>
        <dbReference type="ARBA" id="ARBA00022630"/>
    </source>
</evidence>
<dbReference type="AlphaFoldDB" id="A0A5C3QMR8"/>
<dbReference type="PANTHER" id="PTHR11552">
    <property type="entry name" value="GLUCOSE-METHANOL-CHOLINE GMC OXIDOREDUCTASE"/>
    <property type="match status" value="1"/>
</dbReference>
<feature type="active site" description="Proton acceptor" evidence="8">
    <location>
        <position position="597"/>
    </location>
</feature>
<evidence type="ECO:0000259" key="11">
    <source>
        <dbReference type="Pfam" id="PF05199"/>
    </source>
</evidence>
<evidence type="ECO:0000256" key="6">
    <source>
        <dbReference type="ARBA" id="ARBA00023002"/>
    </source>
</evidence>
<keyword evidence="5 9" id="KW-0274">FAD</keyword>
<feature type="binding site" evidence="9">
    <location>
        <position position="99"/>
    </location>
    <ligand>
        <name>FAD</name>
        <dbReference type="ChEBI" id="CHEBI:57692"/>
    </ligand>
</feature>
<dbReference type="Pfam" id="PF05199">
    <property type="entry name" value="GMC_oxred_C"/>
    <property type="match status" value="1"/>
</dbReference>
<evidence type="ECO:0000256" key="8">
    <source>
        <dbReference type="PIRSR" id="PIRSR000137-1"/>
    </source>
</evidence>
<evidence type="ECO:0000256" key="7">
    <source>
        <dbReference type="ARBA" id="ARBA00023180"/>
    </source>
</evidence>
<dbReference type="Pfam" id="PF00732">
    <property type="entry name" value="GMC_oxred_N"/>
    <property type="match status" value="1"/>
</dbReference>
<dbReference type="InterPro" id="IPR036188">
    <property type="entry name" value="FAD/NAD-bd_sf"/>
</dbReference>
<dbReference type="GO" id="GO:0050660">
    <property type="term" value="F:flavin adenine dinucleotide binding"/>
    <property type="evidence" value="ECO:0007669"/>
    <property type="project" value="InterPro"/>
</dbReference>
<feature type="domain" description="Glucose-methanol-choline oxidoreductase C-terminal" evidence="11">
    <location>
        <begin position="455"/>
        <end position="606"/>
    </location>
</feature>
<dbReference type="Proteomes" id="UP000305067">
    <property type="component" value="Unassembled WGS sequence"/>
</dbReference>
<comment type="cofactor">
    <cofactor evidence="1 9">
        <name>FAD</name>
        <dbReference type="ChEBI" id="CHEBI:57692"/>
    </cofactor>
</comment>
<sequence length="619" mass="66841">MPIVSSPAQFAASEFDYVIIGGGTAGLLLATRLAENLDVSVGVLEAGEPLFNEPLIDRPANMGFAEGNDKFDWMIQTVPQKGLGGRSLALARGKGLGGTSLLHFMGMFRPNEDDLNALGEFSGGKEGWDWKEMLEYMKNSEKTIPPTFSAENGKRIGVDVDLSGKTHGTTGYVKKSLPNWFATSHAAIIQAAESEGIKRNVEPGAGNNLGVYTTWVNVDTADGHRRSYPALDCLPHASDNLKVLCGATASKICLEKNESTGLQVSHGVEFLHNSDKSQTFTVNVRREVIVACGVFQTPQILELSGIGNSEVLEPLGIETKVELKGVGENLQDHLLVPMLFETDPSSENADVIQDSEAMGRDENGIPESIPSPTFVFANKDHIRLDIDKWNTSVDETKHASSPGYADQLTVLQKFYNSTSHPIVELIIRGGHQKLPPPLPLPGRTVIGMGAVLSHPLSRGTVHVASTSPTNHPLVDPKFLSHPSDLSVITKVVQTGLRLTRTPPFGDIIKGMMFPPPQMVGGGDVHVLPLNETRWEEDEEKVKMWTQMAAITVFHPVGTAAMGTREKGGVVDGELKVWGTGNVRVVDASVIPLQMSTHVQALVYAIAEKAADMISSTWKV</sequence>
<dbReference type="Gene3D" id="3.30.560.10">
    <property type="entry name" value="Glucose Oxidase, domain 3"/>
    <property type="match status" value="1"/>
</dbReference>
<feature type="active site" description="Proton donor" evidence="8">
    <location>
        <position position="554"/>
    </location>
</feature>
<feature type="domain" description="Glucose-methanol-choline oxidoreductase N-terminal" evidence="10">
    <location>
        <begin position="15"/>
        <end position="334"/>
    </location>
</feature>
<dbReference type="STRING" id="1884261.A0A5C3QMR8"/>
<reference evidence="12 13" key="1">
    <citation type="journal article" date="2019" name="Nat. Ecol. Evol.">
        <title>Megaphylogeny resolves global patterns of mushroom evolution.</title>
        <authorList>
            <person name="Varga T."/>
            <person name="Krizsan K."/>
            <person name="Foldi C."/>
            <person name="Dima B."/>
            <person name="Sanchez-Garcia M."/>
            <person name="Sanchez-Ramirez S."/>
            <person name="Szollosi G.J."/>
            <person name="Szarkandi J.G."/>
            <person name="Papp V."/>
            <person name="Albert L."/>
            <person name="Andreopoulos W."/>
            <person name="Angelini C."/>
            <person name="Antonin V."/>
            <person name="Barry K.W."/>
            <person name="Bougher N.L."/>
            <person name="Buchanan P."/>
            <person name="Buyck B."/>
            <person name="Bense V."/>
            <person name="Catcheside P."/>
            <person name="Chovatia M."/>
            <person name="Cooper J."/>
            <person name="Damon W."/>
            <person name="Desjardin D."/>
            <person name="Finy P."/>
            <person name="Geml J."/>
            <person name="Haridas S."/>
            <person name="Hughes K."/>
            <person name="Justo A."/>
            <person name="Karasinski D."/>
            <person name="Kautmanova I."/>
            <person name="Kiss B."/>
            <person name="Kocsube S."/>
            <person name="Kotiranta H."/>
            <person name="LaButti K.M."/>
            <person name="Lechner B.E."/>
            <person name="Liimatainen K."/>
            <person name="Lipzen A."/>
            <person name="Lukacs Z."/>
            <person name="Mihaltcheva S."/>
            <person name="Morgado L.N."/>
            <person name="Niskanen T."/>
            <person name="Noordeloos M.E."/>
            <person name="Ohm R.A."/>
            <person name="Ortiz-Santana B."/>
            <person name="Ovrebo C."/>
            <person name="Racz N."/>
            <person name="Riley R."/>
            <person name="Savchenko A."/>
            <person name="Shiryaev A."/>
            <person name="Soop K."/>
            <person name="Spirin V."/>
            <person name="Szebenyi C."/>
            <person name="Tomsovsky M."/>
            <person name="Tulloss R.E."/>
            <person name="Uehling J."/>
            <person name="Grigoriev I.V."/>
            <person name="Vagvolgyi C."/>
            <person name="Papp T."/>
            <person name="Martin F.M."/>
            <person name="Miettinen O."/>
            <person name="Hibbett D.S."/>
            <person name="Nagy L.G."/>
        </authorList>
    </citation>
    <scope>NUCLEOTIDE SEQUENCE [LARGE SCALE GENOMIC DNA]</scope>
    <source>
        <strain evidence="12 13">CBS 309.79</strain>
    </source>
</reference>
<accession>A0A5C3QMR8</accession>
<evidence type="ECO:0000256" key="1">
    <source>
        <dbReference type="ARBA" id="ARBA00001974"/>
    </source>
</evidence>
<evidence type="ECO:0000259" key="10">
    <source>
        <dbReference type="Pfam" id="PF00732"/>
    </source>
</evidence>
<protein>
    <recommendedName>
        <fullName evidence="14">GMC oxidoreductase</fullName>
    </recommendedName>
</protein>
<evidence type="ECO:0000256" key="2">
    <source>
        <dbReference type="ARBA" id="ARBA00010790"/>
    </source>
</evidence>
<keyword evidence="3" id="KW-0285">Flavoprotein</keyword>
<name>A0A5C3QMR8_9AGAR</name>
<dbReference type="SUPFAM" id="SSF51905">
    <property type="entry name" value="FAD/NAD(P)-binding domain"/>
    <property type="match status" value="1"/>
</dbReference>
<dbReference type="InterPro" id="IPR000172">
    <property type="entry name" value="GMC_OxRdtase_N"/>
</dbReference>
<dbReference type="GO" id="GO:0016614">
    <property type="term" value="F:oxidoreductase activity, acting on CH-OH group of donors"/>
    <property type="evidence" value="ECO:0007669"/>
    <property type="project" value="InterPro"/>
</dbReference>
<evidence type="ECO:0008006" key="14">
    <source>
        <dbReference type="Google" id="ProtNLM"/>
    </source>
</evidence>
<keyword evidence="7" id="KW-0325">Glycoprotein</keyword>
<dbReference type="InterPro" id="IPR007867">
    <property type="entry name" value="GMC_OxRtase_C"/>
</dbReference>
<dbReference type="Gene3D" id="3.50.50.60">
    <property type="entry name" value="FAD/NAD(P)-binding domain"/>
    <property type="match status" value="1"/>
</dbReference>
<dbReference type="EMBL" id="ML178820">
    <property type="protein sequence ID" value="TFL03255.1"/>
    <property type="molecule type" value="Genomic_DNA"/>
</dbReference>
<organism evidence="12 13">
    <name type="scientific">Pterulicium gracile</name>
    <dbReference type="NCBI Taxonomy" id="1884261"/>
    <lineage>
        <taxon>Eukaryota</taxon>
        <taxon>Fungi</taxon>
        <taxon>Dikarya</taxon>
        <taxon>Basidiomycota</taxon>
        <taxon>Agaricomycotina</taxon>
        <taxon>Agaricomycetes</taxon>
        <taxon>Agaricomycetidae</taxon>
        <taxon>Agaricales</taxon>
        <taxon>Pleurotineae</taxon>
        <taxon>Pterulaceae</taxon>
        <taxon>Pterulicium</taxon>
    </lineage>
</organism>
<gene>
    <name evidence="12" type="ORF">BDV98DRAFT_591156</name>
</gene>
<comment type="similarity">
    <text evidence="2">Belongs to the GMC oxidoreductase family.</text>
</comment>
<dbReference type="PIRSF" id="PIRSF000137">
    <property type="entry name" value="Alcohol_oxidase"/>
    <property type="match status" value="1"/>
</dbReference>
<evidence type="ECO:0000256" key="4">
    <source>
        <dbReference type="ARBA" id="ARBA00022729"/>
    </source>
</evidence>
<dbReference type="OrthoDB" id="269227at2759"/>
<evidence type="ECO:0000313" key="13">
    <source>
        <dbReference type="Proteomes" id="UP000305067"/>
    </source>
</evidence>
<keyword evidence="13" id="KW-1185">Reference proteome</keyword>
<dbReference type="PANTHER" id="PTHR11552:SF201">
    <property type="entry name" value="GLUCOSE-METHANOL-CHOLINE OXIDOREDUCTASE N-TERMINAL DOMAIN-CONTAINING PROTEIN"/>
    <property type="match status" value="1"/>
</dbReference>
<evidence type="ECO:0000313" key="12">
    <source>
        <dbReference type="EMBL" id="TFL03255.1"/>
    </source>
</evidence>
<keyword evidence="4" id="KW-0732">Signal</keyword>
<dbReference type="InterPro" id="IPR012132">
    <property type="entry name" value="GMC_OxRdtase"/>
</dbReference>
<dbReference type="SUPFAM" id="SSF54373">
    <property type="entry name" value="FAD-linked reductases, C-terminal domain"/>
    <property type="match status" value="1"/>
</dbReference>
<proteinExistence type="inferred from homology"/>
<evidence type="ECO:0000256" key="5">
    <source>
        <dbReference type="ARBA" id="ARBA00022827"/>
    </source>
</evidence>
<keyword evidence="6" id="KW-0560">Oxidoreductase</keyword>